<name>A0A2N1PKG5_9BACT</name>
<reference evidence="2 3" key="1">
    <citation type="journal article" date="2017" name="ISME J.">
        <title>Potential for microbial H2 and metal transformations associated with novel bacteria and archaea in deep terrestrial subsurface sediments.</title>
        <authorList>
            <person name="Hernsdorf A.W."/>
            <person name="Amano Y."/>
            <person name="Miyakawa K."/>
            <person name="Ise K."/>
            <person name="Suzuki Y."/>
            <person name="Anantharaman K."/>
            <person name="Probst A."/>
            <person name="Burstein D."/>
            <person name="Thomas B.C."/>
            <person name="Banfield J.F."/>
        </authorList>
    </citation>
    <scope>NUCLEOTIDE SEQUENCE [LARGE SCALE GENOMIC DNA]</scope>
    <source>
        <strain evidence="2">HGW-Wallbacteria-1</strain>
    </source>
</reference>
<evidence type="ECO:0000313" key="3">
    <source>
        <dbReference type="Proteomes" id="UP000233256"/>
    </source>
</evidence>
<gene>
    <name evidence="2" type="ORF">CVV64_17380</name>
</gene>
<dbReference type="AlphaFoldDB" id="A0A2N1PKG5"/>
<comment type="caution">
    <text evidence="2">The sequence shown here is derived from an EMBL/GenBank/DDBJ whole genome shotgun (WGS) entry which is preliminary data.</text>
</comment>
<feature type="compositionally biased region" description="Basic and acidic residues" evidence="1">
    <location>
        <begin position="252"/>
        <end position="269"/>
    </location>
</feature>
<sequence length="269" mass="30041">MELDVKGTSLTFQFYHARDNSIVSFAKDAEKEENRLFVPDEQSGFEEVIVDDDGEACFATYGAIIPFDVERIDKEGKIVNETYFRVDRCGIMIFRDAVLMSGRPAAQREAAEALSTMLMKEVTPIKFDQAVMSRFETNFILIKSIQLDEIPHAEVKKVRLAGKIEDVYAFSGLNVSMAKIKSISGTYRLADRDYVTVKTADGGKLTIFRKKGKGIEVEVIRYFKDFILTPTAMMAGRGGAAAESGGDDDQDDVRTDGVTEYTDVKGDWE</sequence>
<accession>A0A2N1PKG5</accession>
<evidence type="ECO:0000313" key="2">
    <source>
        <dbReference type="EMBL" id="PKK88772.1"/>
    </source>
</evidence>
<protein>
    <submittedName>
        <fullName evidence="2">Uncharacterized protein</fullName>
    </submittedName>
</protein>
<feature type="region of interest" description="Disordered" evidence="1">
    <location>
        <begin position="238"/>
        <end position="269"/>
    </location>
</feature>
<organism evidence="2 3">
    <name type="scientific">Candidatus Wallbacteria bacterium HGW-Wallbacteria-1</name>
    <dbReference type="NCBI Taxonomy" id="2013854"/>
    <lineage>
        <taxon>Bacteria</taxon>
        <taxon>Candidatus Walliibacteriota</taxon>
    </lineage>
</organism>
<dbReference type="Proteomes" id="UP000233256">
    <property type="component" value="Unassembled WGS sequence"/>
</dbReference>
<proteinExistence type="predicted"/>
<evidence type="ECO:0000256" key="1">
    <source>
        <dbReference type="SAM" id="MobiDB-lite"/>
    </source>
</evidence>
<dbReference type="EMBL" id="PGXC01000035">
    <property type="protein sequence ID" value="PKK88772.1"/>
    <property type="molecule type" value="Genomic_DNA"/>
</dbReference>